<keyword evidence="3" id="KW-1185">Reference proteome</keyword>
<feature type="region of interest" description="Disordered" evidence="1">
    <location>
        <begin position="94"/>
        <end position="177"/>
    </location>
</feature>
<evidence type="ECO:0000256" key="1">
    <source>
        <dbReference type="SAM" id="MobiDB-lite"/>
    </source>
</evidence>
<feature type="compositionally biased region" description="Low complexity" evidence="1">
    <location>
        <begin position="157"/>
        <end position="172"/>
    </location>
</feature>
<evidence type="ECO:0008006" key="4">
    <source>
        <dbReference type="Google" id="ProtNLM"/>
    </source>
</evidence>
<dbReference type="AlphaFoldDB" id="A0A2J6PHS0"/>
<accession>A0A2J6PHS0</accession>
<name>A0A2J6PHS0_9HELO</name>
<feature type="compositionally biased region" description="Polar residues" evidence="1">
    <location>
        <begin position="279"/>
        <end position="306"/>
    </location>
</feature>
<dbReference type="OrthoDB" id="3558297at2759"/>
<evidence type="ECO:0000313" key="3">
    <source>
        <dbReference type="Proteomes" id="UP000235672"/>
    </source>
</evidence>
<feature type="compositionally biased region" description="Low complexity" evidence="1">
    <location>
        <begin position="265"/>
        <end position="278"/>
    </location>
</feature>
<proteinExistence type="predicted"/>
<dbReference type="STRING" id="1745343.A0A2J6PHS0"/>
<sequence length="690" mass="73775">MAVQLQITLPHDWAPDFDRVAERWFFFHRPSGFCQYLLPKTGDEITRAGELVPRIPPRPVQSSITTKIEALPIQDKQNSTVTIVEVQQTQTPAPIVNSTQVGQRQVSIPQQPQQGPPTSGNPPLQTVPGTLPNAMPIRRASGPVARKPLPRANSAPQQQQPQTSLQQRQDSQISPRSSISQMTIPENMVQIQQPFVASPRSSISGSSIPEIPVQPVQQQFVASSRSSIMSQASIPEVPSQQVQHQPISSPRSSISQNSFAGYPFQQTSSQTTPSQKTSVQNHPQSLNNTVPLPQQQPNPQRTSPVGQSPGAAPTQEWITQQVESGTTSAPLENSAVFWAEDGGETPRGLTHSQTWDSSSRPKLANRLSTSAIKMSKKSLEVTKKSYGASKDYVKAHPGRATAIAGGIVGGVGVVADAVGVTGLSEAVAVSKVYLNVKRAQQRKKLSQGVPPTTVQQAAPAVAQNVAAAPAASGPSAKEVAEELFKMMKQQGQLPGTGQNAAPQNNNQNTNQGTTMNPQVPPQQYYPPQQYTQPQFVPQPLFVQPPVVVQPDLSNTIFPPNQLNLVQPTPDSTTTASQPSSAPPSPTQCPTPPLSFSDPSSPYFSLAPDPSTLSYDQFLQDQTVTNVANQAILNSQAFTSNLTGQDMLVPGSLTNMPVGVDGTPDSSVDWTGCATVEDYDSGGDFGGDCDF</sequence>
<feature type="compositionally biased region" description="Low complexity" evidence="1">
    <location>
        <begin position="496"/>
        <end position="517"/>
    </location>
</feature>
<feature type="region of interest" description="Disordered" evidence="1">
    <location>
        <begin position="341"/>
        <end position="362"/>
    </location>
</feature>
<feature type="compositionally biased region" description="Pro residues" evidence="1">
    <location>
        <begin position="580"/>
        <end position="592"/>
    </location>
</feature>
<reference evidence="2 3" key="1">
    <citation type="submission" date="2016-05" db="EMBL/GenBank/DDBJ databases">
        <title>A degradative enzymes factory behind the ericoid mycorrhizal symbiosis.</title>
        <authorList>
            <consortium name="DOE Joint Genome Institute"/>
            <person name="Martino E."/>
            <person name="Morin E."/>
            <person name="Grelet G."/>
            <person name="Kuo A."/>
            <person name="Kohler A."/>
            <person name="Daghino S."/>
            <person name="Barry K."/>
            <person name="Choi C."/>
            <person name="Cichocki N."/>
            <person name="Clum A."/>
            <person name="Copeland A."/>
            <person name="Hainaut M."/>
            <person name="Haridas S."/>
            <person name="Labutti K."/>
            <person name="Lindquist E."/>
            <person name="Lipzen A."/>
            <person name="Khouja H.-R."/>
            <person name="Murat C."/>
            <person name="Ohm R."/>
            <person name="Olson A."/>
            <person name="Spatafora J."/>
            <person name="Veneault-Fourrey C."/>
            <person name="Henrissat B."/>
            <person name="Grigoriev I."/>
            <person name="Martin F."/>
            <person name="Perotto S."/>
        </authorList>
    </citation>
    <scope>NUCLEOTIDE SEQUENCE [LARGE SCALE GENOMIC DNA]</scope>
    <source>
        <strain evidence="2 3">UAMH 7357</strain>
    </source>
</reference>
<evidence type="ECO:0000313" key="2">
    <source>
        <dbReference type="EMBL" id="PMD13582.1"/>
    </source>
</evidence>
<feature type="region of interest" description="Disordered" evidence="1">
    <location>
        <begin position="558"/>
        <end position="601"/>
    </location>
</feature>
<gene>
    <name evidence="2" type="ORF">NA56DRAFT_665515</name>
</gene>
<feature type="compositionally biased region" description="Low complexity" evidence="1">
    <location>
        <begin position="102"/>
        <end position="123"/>
    </location>
</feature>
<dbReference type="Proteomes" id="UP000235672">
    <property type="component" value="Unassembled WGS sequence"/>
</dbReference>
<organism evidence="2 3">
    <name type="scientific">Hyaloscypha hepaticicola</name>
    <dbReference type="NCBI Taxonomy" id="2082293"/>
    <lineage>
        <taxon>Eukaryota</taxon>
        <taxon>Fungi</taxon>
        <taxon>Dikarya</taxon>
        <taxon>Ascomycota</taxon>
        <taxon>Pezizomycotina</taxon>
        <taxon>Leotiomycetes</taxon>
        <taxon>Helotiales</taxon>
        <taxon>Hyaloscyphaceae</taxon>
        <taxon>Hyaloscypha</taxon>
    </lineage>
</organism>
<feature type="region of interest" description="Disordered" evidence="1">
    <location>
        <begin position="491"/>
        <end position="530"/>
    </location>
</feature>
<feature type="compositionally biased region" description="Polar residues" evidence="1">
    <location>
        <begin position="350"/>
        <end position="362"/>
    </location>
</feature>
<feature type="compositionally biased region" description="Low complexity" evidence="1">
    <location>
        <begin position="566"/>
        <end position="579"/>
    </location>
</feature>
<protein>
    <recommendedName>
        <fullName evidence="4">WW domain-containing protein</fullName>
    </recommendedName>
</protein>
<dbReference type="EMBL" id="KZ613530">
    <property type="protein sequence ID" value="PMD13582.1"/>
    <property type="molecule type" value="Genomic_DNA"/>
</dbReference>
<feature type="compositionally biased region" description="Low complexity" evidence="1">
    <location>
        <begin position="245"/>
        <end position="258"/>
    </location>
</feature>
<feature type="region of interest" description="Disordered" evidence="1">
    <location>
        <begin position="231"/>
        <end position="313"/>
    </location>
</feature>